<dbReference type="RefSeq" id="WP_169464218.1">
    <property type="nucleotide sequence ID" value="NZ_JABBGG010000002.1"/>
</dbReference>
<dbReference type="InterPro" id="IPR012338">
    <property type="entry name" value="Beta-lactam/transpept-like"/>
</dbReference>
<dbReference type="AlphaFoldDB" id="A0A848HHQ1"/>
<dbReference type="Pfam" id="PF00144">
    <property type="entry name" value="Beta-lactamase"/>
    <property type="match status" value="1"/>
</dbReference>
<dbReference type="EMBL" id="JABBGG010000002">
    <property type="protein sequence ID" value="NML60532.1"/>
    <property type="molecule type" value="Genomic_DNA"/>
</dbReference>
<dbReference type="PANTHER" id="PTHR43283">
    <property type="entry name" value="BETA-LACTAMASE-RELATED"/>
    <property type="match status" value="1"/>
</dbReference>
<feature type="domain" description="Beta-lactamase-related" evidence="1">
    <location>
        <begin position="47"/>
        <end position="417"/>
    </location>
</feature>
<organism evidence="2 3">
    <name type="scientific">Massilia polaris</name>
    <dbReference type="NCBI Taxonomy" id="2728846"/>
    <lineage>
        <taxon>Bacteria</taxon>
        <taxon>Pseudomonadati</taxon>
        <taxon>Pseudomonadota</taxon>
        <taxon>Betaproteobacteria</taxon>
        <taxon>Burkholderiales</taxon>
        <taxon>Oxalobacteraceae</taxon>
        <taxon>Telluria group</taxon>
        <taxon>Massilia</taxon>
    </lineage>
</organism>
<sequence>MKQGRRAVLGMALLGGVGHVFGGSPKPMVSGPPESRTALDAELTAISQAPECQLSSMSVLAIRDGKVAYEFQSGQRFIGIGGQPSKPANDRTLYRMASISKMMTTLGLMRLVEDGKLALDTDAGAYLGYPLRNPRFPDEPVTLRTLLSHTSTLRDEAGYSFPAAKSLKSLLLPAGELHGNGAMWAPTAPPGQYFTYSNLNWGVIGTIMERVTGERFDRLMKRLLLDPMGLHGGYNPSEFSPEDLSDLATLYRKRTVDTEIWNTAGPWIPQVDDYSQRPPARPAGIDTYDIGTNATPFSPTGGMRMSAHDMGKVMLMLLNDGKHEGRQILRPATLATMFSQQWADNGSNGNTDHGLFNYWGLGNQHFADKPGMQLVEGGGFAAVGHLGEAYGLMSVFAADLAGKNGMVVLVGGVSSDPEVYKGKYSAMPRFEEQVLTALHRGVIVGKKI</sequence>
<proteinExistence type="predicted"/>
<dbReference type="Gene3D" id="3.40.710.10">
    <property type="entry name" value="DD-peptidase/beta-lactamase superfamily"/>
    <property type="match status" value="1"/>
</dbReference>
<name>A0A848HHQ1_9BURK</name>
<evidence type="ECO:0000313" key="2">
    <source>
        <dbReference type="EMBL" id="NML60532.1"/>
    </source>
</evidence>
<comment type="caution">
    <text evidence="2">The sequence shown here is derived from an EMBL/GenBank/DDBJ whole genome shotgun (WGS) entry which is preliminary data.</text>
</comment>
<keyword evidence="3" id="KW-1185">Reference proteome</keyword>
<dbReference type="InterPro" id="IPR001466">
    <property type="entry name" value="Beta-lactam-related"/>
</dbReference>
<accession>A0A848HHQ1</accession>
<protein>
    <submittedName>
        <fullName evidence="2">Beta-lactamase family protein</fullName>
    </submittedName>
</protein>
<dbReference type="Proteomes" id="UP000583752">
    <property type="component" value="Unassembled WGS sequence"/>
</dbReference>
<evidence type="ECO:0000313" key="3">
    <source>
        <dbReference type="Proteomes" id="UP000583752"/>
    </source>
</evidence>
<reference evidence="2 3" key="1">
    <citation type="submission" date="2020-04" db="EMBL/GenBank/DDBJ databases">
        <title>Massilia sp. RP-1-19 isolated from soil.</title>
        <authorList>
            <person name="Dahal R.H."/>
        </authorList>
    </citation>
    <scope>NUCLEOTIDE SEQUENCE [LARGE SCALE GENOMIC DNA]</scope>
    <source>
        <strain evidence="2 3">RP-1-19</strain>
    </source>
</reference>
<evidence type="ECO:0000259" key="1">
    <source>
        <dbReference type="Pfam" id="PF00144"/>
    </source>
</evidence>
<dbReference type="InterPro" id="IPR050789">
    <property type="entry name" value="Diverse_Enzym_Activities"/>
</dbReference>
<dbReference type="PANTHER" id="PTHR43283:SF3">
    <property type="entry name" value="BETA-LACTAMASE FAMILY PROTEIN (AFU_ORTHOLOGUE AFUA_5G07500)"/>
    <property type="match status" value="1"/>
</dbReference>
<gene>
    <name evidence="2" type="ORF">HHL21_05390</name>
</gene>
<dbReference type="SUPFAM" id="SSF56601">
    <property type="entry name" value="beta-lactamase/transpeptidase-like"/>
    <property type="match status" value="1"/>
</dbReference>